<evidence type="ECO:0000259" key="1">
    <source>
        <dbReference type="Pfam" id="PF08667"/>
    </source>
</evidence>
<reference evidence="2 3" key="1">
    <citation type="submission" date="2019-04" db="EMBL/GenBank/DDBJ databases">
        <title>Sphingobacterium olei sp. nov., isolated from oil-contaminated soil.</title>
        <authorList>
            <person name="Liu B."/>
        </authorList>
    </citation>
    <scope>NUCLEOTIDE SEQUENCE [LARGE SCALE GENOMIC DNA]</scope>
    <source>
        <strain evidence="2 3">HAL-9</strain>
    </source>
</reference>
<dbReference type="RefSeq" id="WP_136899235.1">
    <property type="nucleotide sequence ID" value="NZ_SUME01000001.1"/>
</dbReference>
<dbReference type="AlphaFoldDB" id="A0A4U0P9L9"/>
<keyword evidence="3" id="KW-1185">Reference proteome</keyword>
<feature type="domain" description="Transcription regulator BetR N-terminal" evidence="1">
    <location>
        <begin position="19"/>
        <end position="71"/>
    </location>
</feature>
<protein>
    <recommendedName>
        <fullName evidence="1">Transcription regulator BetR N-terminal domain-containing protein</fullName>
    </recommendedName>
</protein>
<gene>
    <name evidence="2" type="ORF">FAZ15_00945</name>
</gene>
<evidence type="ECO:0000313" key="2">
    <source>
        <dbReference type="EMBL" id="TJZ63532.1"/>
    </source>
</evidence>
<name>A0A4U0P9L9_9SPHI</name>
<proteinExistence type="predicted"/>
<dbReference type="OrthoDB" id="1098026at2"/>
<dbReference type="InterPro" id="IPR013975">
    <property type="entry name" value="Tscrpt_reg_BetR_N"/>
</dbReference>
<sequence length="318" mass="37099">MYQEKLIRAIQKRIDAQDSLIERISTALDISYDAAHRRISKKSKFTIEETIRLAQVFGISLDALLENKGHVLVRKTKEIRSATDLSDYLGNSFHALTEYNADEHTSVYYSAKDIPLFYTIGHNLLSKFKLFVWLNLLDSGKEEVSFEDFNYQAPLVDNNENLLKFYSSVQVHEIWNDTTINSTLQQILYFFQSGLLQLDNAVALCDNLTDLIKSLERKCTPKNKYFQMYYHELLILNNNVLILNGQQRSFFVPYTMLGYFITKDIDTCQNALEFYQHQLKNSVLLNTAGTRDKNIFFNKMYQKIDFYKKQIKSFAELG</sequence>
<organism evidence="2 3">
    <name type="scientific">Sphingobacterium olei</name>
    <dbReference type="NCBI Taxonomy" id="2571155"/>
    <lineage>
        <taxon>Bacteria</taxon>
        <taxon>Pseudomonadati</taxon>
        <taxon>Bacteroidota</taxon>
        <taxon>Sphingobacteriia</taxon>
        <taxon>Sphingobacteriales</taxon>
        <taxon>Sphingobacteriaceae</taxon>
        <taxon>Sphingobacterium</taxon>
    </lineage>
</organism>
<accession>A0A4U0P9L9</accession>
<dbReference type="EMBL" id="SUME01000001">
    <property type="protein sequence ID" value="TJZ63532.1"/>
    <property type="molecule type" value="Genomic_DNA"/>
</dbReference>
<dbReference type="Pfam" id="PF08667">
    <property type="entry name" value="BetR"/>
    <property type="match status" value="1"/>
</dbReference>
<evidence type="ECO:0000313" key="3">
    <source>
        <dbReference type="Proteomes" id="UP000306808"/>
    </source>
</evidence>
<dbReference type="Proteomes" id="UP000306808">
    <property type="component" value="Unassembled WGS sequence"/>
</dbReference>
<comment type="caution">
    <text evidence="2">The sequence shown here is derived from an EMBL/GenBank/DDBJ whole genome shotgun (WGS) entry which is preliminary data.</text>
</comment>